<feature type="transmembrane region" description="Helical" evidence="2">
    <location>
        <begin position="242"/>
        <end position="266"/>
    </location>
</feature>
<feature type="region of interest" description="Disordered" evidence="1">
    <location>
        <begin position="61"/>
        <end position="91"/>
    </location>
</feature>
<dbReference type="InParanoid" id="A0A5C3NYM6"/>
<feature type="region of interest" description="Disordered" evidence="1">
    <location>
        <begin position="132"/>
        <end position="238"/>
    </location>
</feature>
<name>A0A5C3NYM6_9APHY</name>
<feature type="region of interest" description="Disordered" evidence="1">
    <location>
        <begin position="270"/>
        <end position="306"/>
    </location>
</feature>
<feature type="compositionally biased region" description="Polar residues" evidence="1">
    <location>
        <begin position="289"/>
        <end position="306"/>
    </location>
</feature>
<keyword evidence="2" id="KW-0812">Transmembrane</keyword>
<feature type="compositionally biased region" description="Low complexity" evidence="1">
    <location>
        <begin position="169"/>
        <end position="234"/>
    </location>
</feature>
<feature type="compositionally biased region" description="Acidic residues" evidence="1">
    <location>
        <begin position="74"/>
        <end position="91"/>
    </location>
</feature>
<feature type="compositionally biased region" description="Low complexity" evidence="1">
    <location>
        <begin position="344"/>
        <end position="361"/>
    </location>
</feature>
<dbReference type="AlphaFoldDB" id="A0A5C3NYM6"/>
<keyword evidence="2" id="KW-1133">Transmembrane helix</keyword>
<keyword evidence="2" id="KW-0472">Membrane</keyword>
<protein>
    <submittedName>
        <fullName evidence="3">Uncharacterized protein</fullName>
    </submittedName>
</protein>
<evidence type="ECO:0000256" key="1">
    <source>
        <dbReference type="SAM" id="MobiDB-lite"/>
    </source>
</evidence>
<evidence type="ECO:0000313" key="3">
    <source>
        <dbReference type="EMBL" id="TFK81130.1"/>
    </source>
</evidence>
<proteinExistence type="predicted"/>
<dbReference type="EMBL" id="ML211650">
    <property type="protein sequence ID" value="TFK81130.1"/>
    <property type="molecule type" value="Genomic_DNA"/>
</dbReference>
<evidence type="ECO:0000313" key="4">
    <source>
        <dbReference type="Proteomes" id="UP000308197"/>
    </source>
</evidence>
<dbReference type="Proteomes" id="UP000308197">
    <property type="component" value="Unassembled WGS sequence"/>
</dbReference>
<reference evidence="3 4" key="1">
    <citation type="journal article" date="2019" name="Nat. Ecol. Evol.">
        <title>Megaphylogeny resolves global patterns of mushroom evolution.</title>
        <authorList>
            <person name="Varga T."/>
            <person name="Krizsan K."/>
            <person name="Foldi C."/>
            <person name="Dima B."/>
            <person name="Sanchez-Garcia M."/>
            <person name="Sanchez-Ramirez S."/>
            <person name="Szollosi G.J."/>
            <person name="Szarkandi J.G."/>
            <person name="Papp V."/>
            <person name="Albert L."/>
            <person name="Andreopoulos W."/>
            <person name="Angelini C."/>
            <person name="Antonin V."/>
            <person name="Barry K.W."/>
            <person name="Bougher N.L."/>
            <person name="Buchanan P."/>
            <person name="Buyck B."/>
            <person name="Bense V."/>
            <person name="Catcheside P."/>
            <person name="Chovatia M."/>
            <person name="Cooper J."/>
            <person name="Damon W."/>
            <person name="Desjardin D."/>
            <person name="Finy P."/>
            <person name="Geml J."/>
            <person name="Haridas S."/>
            <person name="Hughes K."/>
            <person name="Justo A."/>
            <person name="Karasinski D."/>
            <person name="Kautmanova I."/>
            <person name="Kiss B."/>
            <person name="Kocsube S."/>
            <person name="Kotiranta H."/>
            <person name="LaButti K.M."/>
            <person name="Lechner B.E."/>
            <person name="Liimatainen K."/>
            <person name="Lipzen A."/>
            <person name="Lukacs Z."/>
            <person name="Mihaltcheva S."/>
            <person name="Morgado L.N."/>
            <person name="Niskanen T."/>
            <person name="Noordeloos M.E."/>
            <person name="Ohm R.A."/>
            <person name="Ortiz-Santana B."/>
            <person name="Ovrebo C."/>
            <person name="Racz N."/>
            <person name="Riley R."/>
            <person name="Savchenko A."/>
            <person name="Shiryaev A."/>
            <person name="Soop K."/>
            <person name="Spirin V."/>
            <person name="Szebenyi C."/>
            <person name="Tomsovsky M."/>
            <person name="Tulloss R.E."/>
            <person name="Uehling J."/>
            <person name="Grigoriev I.V."/>
            <person name="Vagvolgyi C."/>
            <person name="Papp T."/>
            <person name="Martin F.M."/>
            <person name="Miettinen O."/>
            <person name="Hibbett D.S."/>
            <person name="Nagy L.G."/>
        </authorList>
    </citation>
    <scope>NUCLEOTIDE SEQUENCE [LARGE SCALE GENOMIC DNA]</scope>
    <source>
        <strain evidence="3 4">HHB13444</strain>
    </source>
</reference>
<accession>A0A5C3NYM6</accession>
<feature type="compositionally biased region" description="Basic and acidic residues" evidence="1">
    <location>
        <begin position="61"/>
        <end position="73"/>
    </location>
</feature>
<gene>
    <name evidence="3" type="ORF">K466DRAFT_604749</name>
</gene>
<dbReference type="STRING" id="1314778.A0A5C3NYM6"/>
<sequence length="386" mass="40750">MTLPSWLAPVEHRRSDSCTPAPLASDISALHFNGTKLKISVDGKTSQKGYPTFVVDSLKKCSKEHDSDSRDSDSDNDSSSDDDDGGSSDDDHDVHAVFECKSLSSKFHDLAITNSQGMNITLCLDPGVVTRLPSSTQTSSPPTDASSTSPSNTSTHSEPEHTSSLYPGSTSTTVSTSSSNSTSLDGGSVTSSISITPSYTVSTTPSTASTDPAGQSVSSSTSSPPSSSTQSRVSQAAGHSRLPVIIGSTLSALVLIVLIIVGTLVWRRRKRRNDSRVQSRSHYGDDVSDTGTTTKPSLTTWSPDMFQVSSCPPTRTAQHALVAPPRDSSEHAFTYLADASSQLSSMSPYSSYSSKPLLFPSEGSEDGDRGSLSLHPSDSQVSWHAY</sequence>
<feature type="region of interest" description="Disordered" evidence="1">
    <location>
        <begin position="344"/>
        <end position="386"/>
    </location>
</feature>
<feature type="compositionally biased region" description="Polar residues" evidence="1">
    <location>
        <begin position="374"/>
        <end position="386"/>
    </location>
</feature>
<evidence type="ECO:0000256" key="2">
    <source>
        <dbReference type="SAM" id="Phobius"/>
    </source>
</evidence>
<feature type="compositionally biased region" description="Basic and acidic residues" evidence="1">
    <location>
        <begin position="274"/>
        <end position="285"/>
    </location>
</feature>
<organism evidence="3 4">
    <name type="scientific">Polyporus arcularius HHB13444</name>
    <dbReference type="NCBI Taxonomy" id="1314778"/>
    <lineage>
        <taxon>Eukaryota</taxon>
        <taxon>Fungi</taxon>
        <taxon>Dikarya</taxon>
        <taxon>Basidiomycota</taxon>
        <taxon>Agaricomycotina</taxon>
        <taxon>Agaricomycetes</taxon>
        <taxon>Polyporales</taxon>
        <taxon>Polyporaceae</taxon>
        <taxon>Polyporus</taxon>
    </lineage>
</organism>
<feature type="compositionally biased region" description="Low complexity" evidence="1">
    <location>
        <begin position="132"/>
        <end position="156"/>
    </location>
</feature>
<keyword evidence="4" id="KW-1185">Reference proteome</keyword>